<organism evidence="1 2">
    <name type="scientific">Oxytricha trifallax</name>
    <dbReference type="NCBI Taxonomy" id="1172189"/>
    <lineage>
        <taxon>Eukaryota</taxon>
        <taxon>Sar</taxon>
        <taxon>Alveolata</taxon>
        <taxon>Ciliophora</taxon>
        <taxon>Intramacronucleata</taxon>
        <taxon>Spirotrichea</taxon>
        <taxon>Stichotrichia</taxon>
        <taxon>Sporadotrichida</taxon>
        <taxon>Oxytrichidae</taxon>
        <taxon>Oxytrichinae</taxon>
        <taxon>Oxytricha</taxon>
    </lineage>
</organism>
<gene>
    <name evidence="1" type="ORF">OXYTRIMIC_802</name>
</gene>
<comment type="caution">
    <text evidence="1">The sequence shown here is derived from an EMBL/GenBank/DDBJ whole genome shotgun (WGS) entry which is preliminary data.</text>
</comment>
<evidence type="ECO:0000313" key="1">
    <source>
        <dbReference type="EMBL" id="KEJ82452.1"/>
    </source>
</evidence>
<evidence type="ECO:0000313" key="2">
    <source>
        <dbReference type="Proteomes" id="UP000053232"/>
    </source>
</evidence>
<name>A0A073IAL4_9SPIT</name>
<dbReference type="Proteomes" id="UP000053232">
    <property type="component" value="Unassembled WGS sequence"/>
</dbReference>
<accession>A0A073IAL4</accession>
<sequence>MDTIMAISQGRTIVSYGMCHYCTVHRSFVNSLHMKNCNLINRAGDPTRFSQIVRNHRLIDLDNKTQIEVIANMIWLEKRIRKREAYGYFQKVKKLFKVTYVKKQQIKPEEVLTQMT</sequence>
<dbReference type="AlphaFoldDB" id="A0A073IAL4"/>
<protein>
    <submittedName>
        <fullName evidence="1">Uncharacterized protein</fullName>
    </submittedName>
</protein>
<dbReference type="EMBL" id="ARYC01019507">
    <property type="protein sequence ID" value="KEJ82452.1"/>
    <property type="molecule type" value="Genomic_DNA"/>
</dbReference>
<proteinExistence type="predicted"/>
<reference evidence="2" key="1">
    <citation type="journal article" date="2014" name="Cell">
        <title>The Architecture of a Scrambled Genome Reveals Massive Levels of Genomic Rearrangement during Development.</title>
        <authorList>
            <person name="Chen X."/>
            <person name="Bracht J.R."/>
            <person name="Goldman A.D."/>
            <person name="Dolzhenko E."/>
            <person name="Clay D.M."/>
            <person name="Swart E.C."/>
            <person name="Perlman D.H."/>
            <person name="Doak T.G."/>
            <person name="Stuart A."/>
            <person name="Amemiya C.T."/>
            <person name="Sebra R.P."/>
            <person name="Landweber L.F."/>
        </authorList>
    </citation>
    <scope>NUCLEOTIDE SEQUENCE [LARGE SCALE GENOMIC DNA]</scope>
    <source>
        <strain evidence="2">JRB310</strain>
    </source>
</reference>
<keyword evidence="2" id="KW-1185">Reference proteome</keyword>